<feature type="region of interest" description="Disordered" evidence="1">
    <location>
        <begin position="108"/>
        <end position="151"/>
    </location>
</feature>
<reference evidence="2 3" key="1">
    <citation type="submission" date="2018-06" db="EMBL/GenBank/DDBJ databases">
        <title>Complete Genomes of Monosporascus.</title>
        <authorList>
            <person name="Robinson A.J."/>
            <person name="Natvig D.O."/>
        </authorList>
    </citation>
    <scope>NUCLEOTIDE SEQUENCE [LARGE SCALE GENOMIC DNA]</scope>
    <source>
        <strain evidence="2 3">CBS 110550</strain>
    </source>
</reference>
<name>A0A4Q4T1Z2_9PEZI</name>
<accession>A0A4Q4T1Z2</accession>
<dbReference type="Proteomes" id="UP000293360">
    <property type="component" value="Unassembled WGS sequence"/>
</dbReference>
<protein>
    <submittedName>
        <fullName evidence="2">Uncharacterized protein</fullName>
    </submittedName>
</protein>
<evidence type="ECO:0000313" key="2">
    <source>
        <dbReference type="EMBL" id="RYO97497.1"/>
    </source>
</evidence>
<sequence>MKSHNSEFYHRTQKRPSADQVRSPCRFTAPRTTLVQAAALFLLVATTALATCRYCAPGRKTATGTENANTEKVPPGRELPPLAASGGAQLLALYVPLPLELEEPWSLVSDRGSASGPGPGPGSLTEAPDLVPGDADQDPGSEAETETHAGP</sequence>
<keyword evidence="3" id="KW-1185">Reference proteome</keyword>
<feature type="compositionally biased region" description="Basic and acidic residues" evidence="1">
    <location>
        <begin position="1"/>
        <end position="10"/>
    </location>
</feature>
<feature type="region of interest" description="Disordered" evidence="1">
    <location>
        <begin position="1"/>
        <end position="23"/>
    </location>
</feature>
<dbReference type="AlphaFoldDB" id="A0A4Q4T1Z2"/>
<gene>
    <name evidence="2" type="ORF">DL764_007300</name>
</gene>
<feature type="region of interest" description="Disordered" evidence="1">
    <location>
        <begin position="57"/>
        <end position="83"/>
    </location>
</feature>
<proteinExistence type="predicted"/>
<comment type="caution">
    <text evidence="2">The sequence shown here is derived from an EMBL/GenBank/DDBJ whole genome shotgun (WGS) entry which is preliminary data.</text>
</comment>
<dbReference type="EMBL" id="QJNU01000489">
    <property type="protein sequence ID" value="RYO97497.1"/>
    <property type="molecule type" value="Genomic_DNA"/>
</dbReference>
<organism evidence="2 3">
    <name type="scientific">Monosporascus ibericus</name>
    <dbReference type="NCBI Taxonomy" id="155417"/>
    <lineage>
        <taxon>Eukaryota</taxon>
        <taxon>Fungi</taxon>
        <taxon>Dikarya</taxon>
        <taxon>Ascomycota</taxon>
        <taxon>Pezizomycotina</taxon>
        <taxon>Sordariomycetes</taxon>
        <taxon>Xylariomycetidae</taxon>
        <taxon>Xylariales</taxon>
        <taxon>Xylariales incertae sedis</taxon>
        <taxon>Monosporascus</taxon>
    </lineage>
</organism>
<evidence type="ECO:0000256" key="1">
    <source>
        <dbReference type="SAM" id="MobiDB-lite"/>
    </source>
</evidence>
<feature type="compositionally biased region" description="Acidic residues" evidence="1">
    <location>
        <begin position="135"/>
        <end position="144"/>
    </location>
</feature>
<evidence type="ECO:0000313" key="3">
    <source>
        <dbReference type="Proteomes" id="UP000293360"/>
    </source>
</evidence>